<evidence type="ECO:0000256" key="4">
    <source>
        <dbReference type="ARBA" id="ARBA00022801"/>
    </source>
</evidence>
<protein>
    <submittedName>
        <fullName evidence="7">ADP-ribose pyrophosphatase YjhB (NUDIX family)</fullName>
    </submittedName>
</protein>
<dbReference type="STRING" id="1210086.GCA_001613105_06014"/>
<gene>
    <name evidence="7" type="ORF">DFR76_10329</name>
</gene>
<dbReference type="GO" id="GO:0042262">
    <property type="term" value="P:DNA protection"/>
    <property type="evidence" value="ECO:0007669"/>
    <property type="project" value="TreeGrafter"/>
</dbReference>
<comment type="similarity">
    <text evidence="2">Belongs to the Nudix hydrolase family.</text>
</comment>
<dbReference type="RefSeq" id="WP_068004947.1">
    <property type="nucleotide sequence ID" value="NZ_QQBC01000003.1"/>
</dbReference>
<dbReference type="CDD" id="cd04690">
    <property type="entry name" value="NUDIX_Hydrolase"/>
    <property type="match status" value="1"/>
</dbReference>
<evidence type="ECO:0000259" key="6">
    <source>
        <dbReference type="PROSITE" id="PS51462"/>
    </source>
</evidence>
<dbReference type="Gene3D" id="3.90.79.10">
    <property type="entry name" value="Nucleoside Triphosphate Pyrophosphohydrolase"/>
    <property type="match status" value="1"/>
</dbReference>
<comment type="cofactor">
    <cofactor evidence="1">
        <name>Mg(2+)</name>
        <dbReference type="ChEBI" id="CHEBI:18420"/>
    </cofactor>
</comment>
<dbReference type="PANTHER" id="PTHR43758:SF2">
    <property type="entry name" value="OXIDIZED PURINE NUCLEOSIDE TRIPHOSPHATE HYDROLASE"/>
    <property type="match status" value="1"/>
</dbReference>
<accession>A0A370I8D3</accession>
<dbReference type="AlphaFoldDB" id="A0A370I8D3"/>
<dbReference type="GO" id="GO:0008413">
    <property type="term" value="F:8-oxo-7,8-dihydroguanosine triphosphate pyrophosphatase activity"/>
    <property type="evidence" value="ECO:0007669"/>
    <property type="project" value="TreeGrafter"/>
</dbReference>
<dbReference type="Pfam" id="PF00293">
    <property type="entry name" value="NUDIX"/>
    <property type="match status" value="1"/>
</dbReference>
<evidence type="ECO:0000256" key="2">
    <source>
        <dbReference type="ARBA" id="ARBA00005582"/>
    </source>
</evidence>
<dbReference type="EMBL" id="QQBC01000003">
    <property type="protein sequence ID" value="RDI66958.1"/>
    <property type="molecule type" value="Genomic_DNA"/>
</dbReference>
<keyword evidence="3" id="KW-0479">Metal-binding</keyword>
<dbReference type="InterPro" id="IPR015797">
    <property type="entry name" value="NUDIX_hydrolase-like_dom_sf"/>
</dbReference>
<comment type="caution">
    <text evidence="7">The sequence shown here is derived from an EMBL/GenBank/DDBJ whole genome shotgun (WGS) entry which is preliminary data.</text>
</comment>
<keyword evidence="4" id="KW-0378">Hydrolase</keyword>
<proteinExistence type="inferred from homology"/>
<dbReference type="SUPFAM" id="SSF55811">
    <property type="entry name" value="Nudix"/>
    <property type="match status" value="1"/>
</dbReference>
<keyword evidence="8" id="KW-1185">Reference proteome</keyword>
<keyword evidence="5" id="KW-0460">Magnesium</keyword>
<feature type="domain" description="Nudix hydrolase" evidence="6">
    <location>
        <begin position="8"/>
        <end position="136"/>
    </location>
</feature>
<evidence type="ECO:0000256" key="3">
    <source>
        <dbReference type="ARBA" id="ARBA00022723"/>
    </source>
</evidence>
<evidence type="ECO:0000256" key="1">
    <source>
        <dbReference type="ARBA" id="ARBA00001946"/>
    </source>
</evidence>
<evidence type="ECO:0000313" key="8">
    <source>
        <dbReference type="Proteomes" id="UP000254869"/>
    </source>
</evidence>
<dbReference type="GO" id="GO:0005737">
    <property type="term" value="C:cytoplasm"/>
    <property type="evidence" value="ECO:0007669"/>
    <property type="project" value="TreeGrafter"/>
</dbReference>
<dbReference type="GO" id="GO:0046872">
    <property type="term" value="F:metal ion binding"/>
    <property type="evidence" value="ECO:0007669"/>
    <property type="project" value="UniProtKB-KW"/>
</dbReference>
<dbReference type="Proteomes" id="UP000254869">
    <property type="component" value="Unassembled WGS sequence"/>
</dbReference>
<dbReference type="PROSITE" id="PS51462">
    <property type="entry name" value="NUDIX"/>
    <property type="match status" value="1"/>
</dbReference>
<evidence type="ECO:0000313" key="7">
    <source>
        <dbReference type="EMBL" id="RDI66958.1"/>
    </source>
</evidence>
<reference evidence="7 8" key="1">
    <citation type="submission" date="2018-07" db="EMBL/GenBank/DDBJ databases">
        <title>Genomic Encyclopedia of Type Strains, Phase IV (KMG-IV): sequencing the most valuable type-strain genomes for metagenomic binning, comparative biology and taxonomic classification.</title>
        <authorList>
            <person name="Goeker M."/>
        </authorList>
    </citation>
    <scope>NUCLEOTIDE SEQUENCE [LARGE SCALE GENOMIC DNA]</scope>
    <source>
        <strain evidence="7 8">DSM 44290</strain>
    </source>
</reference>
<evidence type="ECO:0000256" key="5">
    <source>
        <dbReference type="ARBA" id="ARBA00022842"/>
    </source>
</evidence>
<sequence length="138" mass="15327">MRTEPTQRLIDTVAWVLIEDGRILCARPRGKDVFYIPGGKREGDETDRQTLLREIDEELSVALIAETVAHVGTYEAELPGGAGLVRMACYTARHVGEIAASSEIEEIAWFTYGDRELVPPVDQVLFDDLVARGMLPAR</sequence>
<organism evidence="7 8">
    <name type="scientific">Nocardia pseudobrasiliensis</name>
    <dbReference type="NCBI Taxonomy" id="45979"/>
    <lineage>
        <taxon>Bacteria</taxon>
        <taxon>Bacillati</taxon>
        <taxon>Actinomycetota</taxon>
        <taxon>Actinomycetes</taxon>
        <taxon>Mycobacteriales</taxon>
        <taxon>Nocardiaceae</taxon>
        <taxon>Nocardia</taxon>
    </lineage>
</organism>
<name>A0A370I8D3_9NOCA</name>
<dbReference type="InterPro" id="IPR000086">
    <property type="entry name" value="NUDIX_hydrolase_dom"/>
</dbReference>
<dbReference type="PANTHER" id="PTHR43758">
    <property type="entry name" value="7,8-DIHYDRO-8-OXOGUANINE TRIPHOSPHATASE"/>
    <property type="match status" value="1"/>
</dbReference>